<sequence>MPNDPTFQHLLEIFFPYSYMETSDLHRVLGKDITTKGRLTKNLFFDLIADACAVLDISVHHAWSAQRSFFRTAVMQSAEEYVFNILCMCWVEKQVVTDIFDKTLSVVTFVKYMSEMVCFTTGRKFYKLNSQILTVFFENCLREDFKKRGGWKRLEKHILSRKYREFHDECAAYQFVVDDIPNYLKQKMRHSFVSMSGFPTELPYEKINDLTRKVMLSVGTSLLNEINSTKINKEKSVSKGAEGSSLTKTNVPKDSDMTCDGASSIEADMLKHSNIARSSEKHMNVCTSHLKQLEEKLKELISIFELLEAEHNTKGPFNEEFVGDITADAFAELEISVHGAWSEQLSNNRTVMTQSAEKYVFNIRCMCWLEKIVVTNIYDKTLSVVTFVKYMSEMVCFTTGRKFYKLNSQILTVFFENCLRVDFKKRGGWKRLEKHILSRKYREYHDECAAYHFVIDDIPDDLKRKIRQSFASKSGLPNELLGNKEKLVSKEAEGSSSTKANVFKDSDMLCDGASSIEADVLKDSAFLGKACHVPRKSI</sequence>
<keyword evidence="3" id="KW-1185">Reference proteome</keyword>
<comment type="caution">
    <text evidence="2">The sequence shown here is derived from an EMBL/GenBank/DDBJ whole genome shotgun (WGS) entry which is preliminary data.</text>
</comment>
<dbReference type="OrthoDB" id="6466720at2759"/>
<dbReference type="EMBL" id="BMAV01026289">
    <property type="protein sequence ID" value="GFS48961.1"/>
    <property type="molecule type" value="Genomic_DNA"/>
</dbReference>
<reference evidence="2" key="1">
    <citation type="submission" date="2020-08" db="EMBL/GenBank/DDBJ databases">
        <title>Multicomponent nature underlies the extraordinary mechanical properties of spider dragline silk.</title>
        <authorList>
            <person name="Kono N."/>
            <person name="Nakamura H."/>
            <person name="Mori M."/>
            <person name="Yoshida Y."/>
            <person name="Ohtoshi R."/>
            <person name="Malay A.D."/>
            <person name="Moran D.A.P."/>
            <person name="Tomita M."/>
            <person name="Numata K."/>
            <person name="Arakawa K."/>
        </authorList>
    </citation>
    <scope>NUCLEOTIDE SEQUENCE</scope>
</reference>
<feature type="region of interest" description="Disordered" evidence="1">
    <location>
        <begin position="234"/>
        <end position="257"/>
    </location>
</feature>
<proteinExistence type="predicted"/>
<dbReference type="AlphaFoldDB" id="A0A8X6IKP1"/>
<evidence type="ECO:0000313" key="2">
    <source>
        <dbReference type="EMBL" id="GFS48961.1"/>
    </source>
</evidence>
<organism evidence="2 3">
    <name type="scientific">Trichonephila inaurata madagascariensis</name>
    <dbReference type="NCBI Taxonomy" id="2747483"/>
    <lineage>
        <taxon>Eukaryota</taxon>
        <taxon>Metazoa</taxon>
        <taxon>Ecdysozoa</taxon>
        <taxon>Arthropoda</taxon>
        <taxon>Chelicerata</taxon>
        <taxon>Arachnida</taxon>
        <taxon>Araneae</taxon>
        <taxon>Araneomorphae</taxon>
        <taxon>Entelegynae</taxon>
        <taxon>Araneoidea</taxon>
        <taxon>Nephilidae</taxon>
        <taxon>Trichonephila</taxon>
        <taxon>Trichonephila inaurata</taxon>
    </lineage>
</organism>
<evidence type="ECO:0000313" key="3">
    <source>
        <dbReference type="Proteomes" id="UP000886998"/>
    </source>
</evidence>
<gene>
    <name evidence="2" type="primary">NCL1_47773</name>
    <name evidence="2" type="ORF">TNIN_280891</name>
</gene>
<name>A0A8X6IKP1_9ARAC</name>
<protein>
    <submittedName>
        <fullName evidence="2">Uncharacterized protein</fullName>
    </submittedName>
</protein>
<evidence type="ECO:0000256" key="1">
    <source>
        <dbReference type="SAM" id="MobiDB-lite"/>
    </source>
</evidence>
<dbReference type="Proteomes" id="UP000886998">
    <property type="component" value="Unassembled WGS sequence"/>
</dbReference>
<accession>A0A8X6IKP1</accession>